<evidence type="ECO:0000313" key="2">
    <source>
        <dbReference type="Proteomes" id="UP000215127"/>
    </source>
</evidence>
<dbReference type="Proteomes" id="UP000215127">
    <property type="component" value="Chromosome 5"/>
</dbReference>
<gene>
    <name evidence="1" type="ORF">ZT3D7_G5652</name>
</gene>
<name>A0A1X7RSX8_ZYMT9</name>
<dbReference type="AlphaFoldDB" id="A0A1X7RSX8"/>
<protein>
    <submittedName>
        <fullName evidence="1">Uncharacterized protein</fullName>
    </submittedName>
</protein>
<dbReference type="EMBL" id="LT853696">
    <property type="protein sequence ID" value="SMQ50499.1"/>
    <property type="molecule type" value="Genomic_DNA"/>
</dbReference>
<accession>A0A1X7RSX8</accession>
<sequence>MPLLKSVAPLVLSDTATHKDWFEDGTKFDFYKLQKIEITLFLAIEKARHARHLNIHYTNYARARILEHGGKDGRLVSPTNNFASRPEGHAQVKQNRHAITRGQATQYPYQQRHCCRACASFRHRSGNALSSRFLTELRRAIFAELRRTIFTELRRTIFTELRRTIFTGCHLLQGNMKLVRDASDNICELIYERIEPRLQIYTSTILVHPASIPPRSGKCPLLRRIPHELRRTIFAELLPAKDVIIQPVCWAGDKVERDLTCKHNITSNLLRLNRQLKDLATSFAHAERIFAIHVRGVSPPVA</sequence>
<proteinExistence type="predicted"/>
<evidence type="ECO:0000313" key="1">
    <source>
        <dbReference type="EMBL" id="SMQ50499.1"/>
    </source>
</evidence>
<keyword evidence="2" id="KW-1185">Reference proteome</keyword>
<organism evidence="1 2">
    <name type="scientific">Zymoseptoria tritici (strain ST99CH_3D7)</name>
    <dbReference type="NCBI Taxonomy" id="1276538"/>
    <lineage>
        <taxon>Eukaryota</taxon>
        <taxon>Fungi</taxon>
        <taxon>Dikarya</taxon>
        <taxon>Ascomycota</taxon>
        <taxon>Pezizomycotina</taxon>
        <taxon>Dothideomycetes</taxon>
        <taxon>Dothideomycetidae</taxon>
        <taxon>Mycosphaerellales</taxon>
        <taxon>Mycosphaerellaceae</taxon>
        <taxon>Zymoseptoria</taxon>
    </lineage>
</organism>
<reference evidence="1 2" key="1">
    <citation type="submission" date="2016-06" db="EMBL/GenBank/DDBJ databases">
        <authorList>
            <person name="Kjaerup R.B."/>
            <person name="Dalgaard T.S."/>
            <person name="Juul-Madsen H.R."/>
        </authorList>
    </citation>
    <scope>NUCLEOTIDE SEQUENCE [LARGE SCALE GENOMIC DNA]</scope>
</reference>